<accession>A0A7D9KDA2</accession>
<feature type="coiled-coil region" evidence="1">
    <location>
        <begin position="130"/>
        <end position="182"/>
    </location>
</feature>
<reference evidence="3" key="1">
    <citation type="submission" date="2020-04" db="EMBL/GenBank/DDBJ databases">
        <authorList>
            <person name="Alioto T."/>
            <person name="Alioto T."/>
            <person name="Gomez Garrido J."/>
        </authorList>
    </citation>
    <scope>NUCLEOTIDE SEQUENCE</scope>
    <source>
        <strain evidence="3">A484AB</strain>
    </source>
</reference>
<organism evidence="3 4">
    <name type="scientific">Paramuricea clavata</name>
    <name type="common">Red gorgonian</name>
    <name type="synonym">Violescent sea-whip</name>
    <dbReference type="NCBI Taxonomy" id="317549"/>
    <lineage>
        <taxon>Eukaryota</taxon>
        <taxon>Metazoa</taxon>
        <taxon>Cnidaria</taxon>
        <taxon>Anthozoa</taxon>
        <taxon>Octocorallia</taxon>
        <taxon>Malacalcyonacea</taxon>
        <taxon>Plexauridae</taxon>
        <taxon>Paramuricea</taxon>
    </lineage>
</organism>
<dbReference type="Proteomes" id="UP001152795">
    <property type="component" value="Unassembled WGS sequence"/>
</dbReference>
<feature type="region of interest" description="Disordered" evidence="2">
    <location>
        <begin position="198"/>
        <end position="218"/>
    </location>
</feature>
<evidence type="ECO:0000313" key="3">
    <source>
        <dbReference type="EMBL" id="CAB4043632.1"/>
    </source>
</evidence>
<dbReference type="EMBL" id="CACRXK020032789">
    <property type="protein sequence ID" value="CAB4043632.1"/>
    <property type="molecule type" value="Genomic_DNA"/>
</dbReference>
<feature type="compositionally biased region" description="Polar residues" evidence="2">
    <location>
        <begin position="198"/>
        <end position="210"/>
    </location>
</feature>
<evidence type="ECO:0000313" key="4">
    <source>
        <dbReference type="Proteomes" id="UP001152795"/>
    </source>
</evidence>
<gene>
    <name evidence="3" type="ORF">PACLA_8A084821</name>
</gene>
<protein>
    <submittedName>
        <fullName evidence="3">Uncharacterized protein</fullName>
    </submittedName>
</protein>
<evidence type="ECO:0000256" key="2">
    <source>
        <dbReference type="SAM" id="MobiDB-lite"/>
    </source>
</evidence>
<comment type="caution">
    <text evidence="3">The sequence shown here is derived from an EMBL/GenBank/DDBJ whole genome shotgun (WGS) entry which is preliminary data.</text>
</comment>
<sequence length="354" mass="39195">MIKVCQKTSRDDFTGIAALSVNGESISNPLDRAMYSTTSNTNSIVGLLATSVNDAPTSEALSMTDIQTEDHSKVSPKSIYQKSPSVHQCDCNCKLLTVELEGVKLELVLMQKDIESKTFIANTTNEGDKIKQLERDLVIERERCSQLEEDISVLIRGRHAELIELNQTIASLDNKIKTSEALNESLAQVIVRINTQKPGSNSKESAVNTCKSKKEHSREANLTEAIPVEPIMLGNVKSDLQIIYPSDNNVNDPLSSAPNLVNCDLHVSLDKADDSVINEASPVDRAKSLGNLCNNYCMRSDTYIEEIARPSNTRTVDTSKVEQVMKPRQSNAWLNFLPFIEVPYKPLSRKKSDP</sequence>
<keyword evidence="4" id="KW-1185">Reference proteome</keyword>
<evidence type="ECO:0000256" key="1">
    <source>
        <dbReference type="SAM" id="Coils"/>
    </source>
</evidence>
<name>A0A7D9KDA2_PARCT</name>
<keyword evidence="1" id="KW-0175">Coiled coil</keyword>
<proteinExistence type="predicted"/>
<dbReference type="AlphaFoldDB" id="A0A7D9KDA2"/>
<feature type="non-terminal residue" evidence="3">
    <location>
        <position position="354"/>
    </location>
</feature>